<evidence type="ECO:0000313" key="2">
    <source>
        <dbReference type="EMBL" id="KAF4671785.1"/>
    </source>
</evidence>
<dbReference type="Proteomes" id="UP000591131">
    <property type="component" value="Unassembled WGS sequence"/>
</dbReference>
<proteinExistence type="predicted"/>
<name>A0A7J6MJW8_PERCH</name>
<feature type="region of interest" description="Disordered" evidence="1">
    <location>
        <begin position="423"/>
        <end position="449"/>
    </location>
</feature>
<sequence>MAFDSNSSAFPVEAPLASSPLEVVLSAQKIVSYKLLALEQDMKYLEKKRACYLQRKLEIARELQRRQLLAMPVGQLPFEHIAQFLTDRDIVRLSATSRHYHAACCDPIKGKLLVPHIAHGGTSSVSFGRAARAVPRLCLPSIQSLKLDARKPGAHGMLSALAGLQPGSVPNLRILRVNCAAEKDHFVDNLVDFCCTVMKADQLESLHISGIRSFDTLCAILGAHSASLKTVRADYFVAGHEARFEEGALPLMPRLTSLALDVADVTEISSALALRVLSAIEEPEKVQRLYLPHVEISGDSNHVSQVVQVLNRFTGLKQLVLRFAFMPVSIKELVRMREVDLRHLPAVCISDHFIVAMERWAPWWPAISEVWEKEDSITGLSVFQEQIDFEVLGTTAAREWLKLSQEQKRVWENEIAPTVRRLHQDARKKSPREVPRLGTRVQQFSPPSV</sequence>
<accession>A0A7J6MJW8</accession>
<gene>
    <name evidence="2" type="ORF">FOL47_001221</name>
</gene>
<evidence type="ECO:0000256" key="1">
    <source>
        <dbReference type="SAM" id="MobiDB-lite"/>
    </source>
</evidence>
<dbReference type="EMBL" id="JAAPAO010000128">
    <property type="protein sequence ID" value="KAF4671785.1"/>
    <property type="molecule type" value="Genomic_DNA"/>
</dbReference>
<keyword evidence="3" id="KW-1185">Reference proteome</keyword>
<dbReference type="CDD" id="cd09917">
    <property type="entry name" value="F-box_SF"/>
    <property type="match status" value="1"/>
</dbReference>
<dbReference type="SUPFAM" id="SSF52047">
    <property type="entry name" value="RNI-like"/>
    <property type="match status" value="1"/>
</dbReference>
<comment type="caution">
    <text evidence="2">The sequence shown here is derived from an EMBL/GenBank/DDBJ whole genome shotgun (WGS) entry which is preliminary data.</text>
</comment>
<feature type="compositionally biased region" description="Polar residues" evidence="1">
    <location>
        <begin position="440"/>
        <end position="449"/>
    </location>
</feature>
<reference evidence="2 3" key="1">
    <citation type="submission" date="2020-04" db="EMBL/GenBank/DDBJ databases">
        <title>Perkinsus chesapeaki whole genome sequence.</title>
        <authorList>
            <person name="Bogema D.R."/>
        </authorList>
    </citation>
    <scope>NUCLEOTIDE SEQUENCE [LARGE SCALE GENOMIC DNA]</scope>
    <source>
        <strain evidence="2">ATCC PRA-425</strain>
    </source>
</reference>
<organism evidence="2 3">
    <name type="scientific">Perkinsus chesapeaki</name>
    <name type="common">Clam parasite</name>
    <name type="synonym">Perkinsus andrewsi</name>
    <dbReference type="NCBI Taxonomy" id="330153"/>
    <lineage>
        <taxon>Eukaryota</taxon>
        <taxon>Sar</taxon>
        <taxon>Alveolata</taxon>
        <taxon>Perkinsozoa</taxon>
        <taxon>Perkinsea</taxon>
        <taxon>Perkinsida</taxon>
        <taxon>Perkinsidae</taxon>
        <taxon>Perkinsus</taxon>
    </lineage>
</organism>
<protein>
    <recommendedName>
        <fullName evidence="4">F-box domain-containing protein</fullName>
    </recommendedName>
</protein>
<dbReference type="OrthoDB" id="416465at2759"/>
<dbReference type="AlphaFoldDB" id="A0A7J6MJW8"/>
<evidence type="ECO:0008006" key="4">
    <source>
        <dbReference type="Google" id="ProtNLM"/>
    </source>
</evidence>
<evidence type="ECO:0000313" key="3">
    <source>
        <dbReference type="Proteomes" id="UP000591131"/>
    </source>
</evidence>
<feature type="compositionally biased region" description="Basic and acidic residues" evidence="1">
    <location>
        <begin position="423"/>
        <end position="435"/>
    </location>
</feature>